<comment type="caution">
    <text evidence="1">The sequence shown here is derived from an EMBL/GenBank/DDBJ whole genome shotgun (WGS) entry which is preliminary data.</text>
</comment>
<dbReference type="Proteomes" id="UP001185331">
    <property type="component" value="Unassembled WGS sequence"/>
</dbReference>
<evidence type="ECO:0000313" key="1">
    <source>
        <dbReference type="EMBL" id="MDR6218548.1"/>
    </source>
</evidence>
<dbReference type="AlphaFoldDB" id="A0AAE3XF32"/>
<sequence>MSEAYLGGGVGVTFTGSGAGIAVTAQDAFADETVTVSREGAHALLNAAAQRRDVTVPAQAAWGAAEVQYRTSARGARLLLAGVGETAIVDVTFRRDLDEPLLTRALVQLLH</sequence>
<proteinExistence type="predicted"/>
<dbReference type="EMBL" id="JAVDQK010000004">
    <property type="protein sequence ID" value="MDR6218548.1"/>
    <property type="molecule type" value="Genomic_DNA"/>
</dbReference>
<protein>
    <submittedName>
        <fullName evidence="1">Uncharacterized protein</fullName>
    </submittedName>
</protein>
<evidence type="ECO:0000313" key="2">
    <source>
        <dbReference type="Proteomes" id="UP001185331"/>
    </source>
</evidence>
<organism evidence="1 2">
    <name type="scientific">Deinococcus soli</name>
    <name type="common">ex Cha et al. 2016</name>
    <dbReference type="NCBI Taxonomy" id="1309411"/>
    <lineage>
        <taxon>Bacteria</taxon>
        <taxon>Thermotogati</taxon>
        <taxon>Deinococcota</taxon>
        <taxon>Deinococci</taxon>
        <taxon>Deinococcales</taxon>
        <taxon>Deinococcaceae</taxon>
        <taxon>Deinococcus</taxon>
    </lineage>
</organism>
<dbReference type="RefSeq" id="WP_309855130.1">
    <property type="nucleotide sequence ID" value="NZ_JAVDQJ010000005.1"/>
</dbReference>
<reference evidence="1" key="1">
    <citation type="submission" date="2023-07" db="EMBL/GenBank/DDBJ databases">
        <title>Sorghum-associated microbial communities from plants grown in Nebraska, USA.</title>
        <authorList>
            <person name="Schachtman D."/>
        </authorList>
    </citation>
    <scope>NUCLEOTIDE SEQUENCE</scope>
    <source>
        <strain evidence="1">BE330</strain>
    </source>
</reference>
<name>A0AAE3XF32_9DEIO</name>
<gene>
    <name evidence="1" type="ORF">J2Y00_002111</name>
</gene>
<accession>A0AAE3XF32</accession>